<dbReference type="HOGENOM" id="CLU_047691_1_4_6"/>
<protein>
    <submittedName>
        <fullName evidence="7">RNA polymerase, sigma-24 subunit, ECF subfamily</fullName>
    </submittedName>
</protein>
<keyword evidence="2" id="KW-0805">Transcription regulation</keyword>
<dbReference type="GO" id="GO:0003677">
    <property type="term" value="F:DNA binding"/>
    <property type="evidence" value="ECO:0007669"/>
    <property type="project" value="InterPro"/>
</dbReference>
<dbReference type="InterPro" id="IPR036388">
    <property type="entry name" value="WH-like_DNA-bd_sf"/>
</dbReference>
<dbReference type="Gene3D" id="1.10.10.10">
    <property type="entry name" value="Winged helix-like DNA-binding domain superfamily/Winged helix DNA-binding domain"/>
    <property type="match status" value="1"/>
</dbReference>
<dbReference type="PANTHER" id="PTHR43133">
    <property type="entry name" value="RNA POLYMERASE ECF-TYPE SIGMA FACTO"/>
    <property type="match status" value="1"/>
</dbReference>
<dbReference type="CDD" id="cd06171">
    <property type="entry name" value="Sigma70_r4"/>
    <property type="match status" value="1"/>
</dbReference>
<dbReference type="Gene3D" id="1.10.1740.10">
    <property type="match status" value="1"/>
</dbReference>
<evidence type="ECO:0000256" key="1">
    <source>
        <dbReference type="ARBA" id="ARBA00010641"/>
    </source>
</evidence>
<keyword evidence="8" id="KW-1185">Reference proteome</keyword>
<dbReference type="Pfam" id="PF04542">
    <property type="entry name" value="Sigma70_r2"/>
    <property type="match status" value="1"/>
</dbReference>
<dbReference type="PANTHER" id="PTHR43133:SF25">
    <property type="entry name" value="RNA POLYMERASE SIGMA FACTOR RFAY-RELATED"/>
    <property type="match status" value="1"/>
</dbReference>
<comment type="similarity">
    <text evidence="1">Belongs to the sigma-70 factor family. ECF subfamily.</text>
</comment>
<feature type="domain" description="RNA polymerase sigma factor 70 region 4 type 2" evidence="6">
    <location>
        <begin position="110"/>
        <end position="160"/>
    </location>
</feature>
<dbReference type="eggNOG" id="COG1595">
    <property type="taxonomic scope" value="Bacteria"/>
</dbReference>
<evidence type="ECO:0000256" key="2">
    <source>
        <dbReference type="ARBA" id="ARBA00023015"/>
    </source>
</evidence>
<dbReference type="InterPro" id="IPR013325">
    <property type="entry name" value="RNA_pol_sigma_r2"/>
</dbReference>
<evidence type="ECO:0000313" key="7">
    <source>
        <dbReference type="EMBL" id="ACL71659.1"/>
    </source>
</evidence>
<dbReference type="OrthoDB" id="9797134at2"/>
<dbReference type="InterPro" id="IPR039425">
    <property type="entry name" value="RNA_pol_sigma-70-like"/>
</dbReference>
<evidence type="ECO:0000259" key="5">
    <source>
        <dbReference type="Pfam" id="PF04542"/>
    </source>
</evidence>
<evidence type="ECO:0000259" key="6">
    <source>
        <dbReference type="Pfam" id="PF08281"/>
    </source>
</evidence>
<sequence length="187" mass="21603">MAVINWLLQRRLKNRIADLRPQLYRTAYAWCHDPARADDLVHEALVKAISRLRSLQDEDALKPWLFRIMTNCHRDWLRRQKDTVDVYEAELPCEDCPEMNAERAATVKSVREAVRGLSDDQRKVLTLVDLEGFSYGEVAGILELPIGTVMSRLSRARQQLKRELLRNERKAGAATSLKLVRNQHENG</sequence>
<dbReference type="KEGG" id="tgr:Tgr7_0562"/>
<dbReference type="EMBL" id="CP001339">
    <property type="protein sequence ID" value="ACL71659.1"/>
    <property type="molecule type" value="Genomic_DNA"/>
</dbReference>
<dbReference type="RefSeq" id="WP_012637147.1">
    <property type="nucleotide sequence ID" value="NC_011901.1"/>
</dbReference>
<dbReference type="NCBIfam" id="TIGR02937">
    <property type="entry name" value="sigma70-ECF"/>
    <property type="match status" value="1"/>
</dbReference>
<dbReference type="Proteomes" id="UP000002383">
    <property type="component" value="Chromosome"/>
</dbReference>
<dbReference type="SUPFAM" id="SSF88659">
    <property type="entry name" value="Sigma3 and sigma4 domains of RNA polymerase sigma factors"/>
    <property type="match status" value="1"/>
</dbReference>
<feature type="domain" description="RNA polymerase sigma-70 region 2" evidence="5">
    <location>
        <begin position="17"/>
        <end position="81"/>
    </location>
</feature>
<evidence type="ECO:0000313" key="8">
    <source>
        <dbReference type="Proteomes" id="UP000002383"/>
    </source>
</evidence>
<dbReference type="GO" id="GO:0016987">
    <property type="term" value="F:sigma factor activity"/>
    <property type="evidence" value="ECO:0007669"/>
    <property type="project" value="UniProtKB-KW"/>
</dbReference>
<keyword evidence="3" id="KW-0731">Sigma factor</keyword>
<gene>
    <name evidence="7" type="ordered locus">Tgr7_0562</name>
</gene>
<dbReference type="InterPro" id="IPR007627">
    <property type="entry name" value="RNA_pol_sigma70_r2"/>
</dbReference>
<dbReference type="GO" id="GO:0006352">
    <property type="term" value="P:DNA-templated transcription initiation"/>
    <property type="evidence" value="ECO:0007669"/>
    <property type="project" value="InterPro"/>
</dbReference>
<dbReference type="Pfam" id="PF08281">
    <property type="entry name" value="Sigma70_r4_2"/>
    <property type="match status" value="1"/>
</dbReference>
<dbReference type="STRING" id="396588.Tgr7_0562"/>
<dbReference type="InterPro" id="IPR014284">
    <property type="entry name" value="RNA_pol_sigma-70_dom"/>
</dbReference>
<keyword evidence="4" id="KW-0804">Transcription</keyword>
<dbReference type="SUPFAM" id="SSF88946">
    <property type="entry name" value="Sigma2 domain of RNA polymerase sigma factors"/>
    <property type="match status" value="1"/>
</dbReference>
<accession>B8GLQ6</accession>
<evidence type="ECO:0000256" key="4">
    <source>
        <dbReference type="ARBA" id="ARBA00023163"/>
    </source>
</evidence>
<name>B8GLQ6_THISH</name>
<evidence type="ECO:0000256" key="3">
    <source>
        <dbReference type="ARBA" id="ARBA00023082"/>
    </source>
</evidence>
<dbReference type="InterPro" id="IPR013249">
    <property type="entry name" value="RNA_pol_sigma70_r4_t2"/>
</dbReference>
<reference evidence="7 8" key="1">
    <citation type="journal article" date="2011" name="Stand. Genomic Sci.">
        <title>Complete genome sequence of 'Thioalkalivibrio sulfidophilus' HL-EbGr7.</title>
        <authorList>
            <person name="Muyzer G."/>
            <person name="Sorokin D.Y."/>
            <person name="Mavromatis K."/>
            <person name="Lapidus A."/>
            <person name="Clum A."/>
            <person name="Ivanova N."/>
            <person name="Pati A."/>
            <person name="d'Haeseleer P."/>
            <person name="Woyke T."/>
            <person name="Kyrpides N.C."/>
        </authorList>
    </citation>
    <scope>NUCLEOTIDE SEQUENCE [LARGE SCALE GENOMIC DNA]</scope>
    <source>
        <strain evidence="7 8">HL-EbGR7</strain>
    </source>
</reference>
<proteinExistence type="inferred from homology"/>
<organism evidence="7 8">
    <name type="scientific">Thioalkalivibrio sulfidiphilus (strain HL-EbGR7)</name>
    <dbReference type="NCBI Taxonomy" id="396588"/>
    <lineage>
        <taxon>Bacteria</taxon>
        <taxon>Pseudomonadati</taxon>
        <taxon>Pseudomonadota</taxon>
        <taxon>Gammaproteobacteria</taxon>
        <taxon>Chromatiales</taxon>
        <taxon>Ectothiorhodospiraceae</taxon>
        <taxon>Thioalkalivibrio</taxon>
    </lineage>
</organism>
<dbReference type="AlphaFoldDB" id="B8GLQ6"/>
<dbReference type="InterPro" id="IPR013324">
    <property type="entry name" value="RNA_pol_sigma_r3/r4-like"/>
</dbReference>